<dbReference type="GO" id="GO:0008170">
    <property type="term" value="F:N-methyltransferase activity"/>
    <property type="evidence" value="ECO:0007669"/>
    <property type="project" value="InterPro"/>
</dbReference>
<evidence type="ECO:0000256" key="5">
    <source>
        <dbReference type="ARBA" id="ARBA00022747"/>
    </source>
</evidence>
<dbReference type="HOGENOM" id="CLU_012122_0_0_3"/>
<keyword evidence="4" id="KW-0949">S-adenosyl-L-methionine</keyword>
<evidence type="ECO:0000256" key="2">
    <source>
        <dbReference type="ARBA" id="ARBA00022603"/>
    </source>
</evidence>
<evidence type="ECO:0000256" key="6">
    <source>
        <dbReference type="ARBA" id="ARBA00047942"/>
    </source>
</evidence>
<evidence type="ECO:0000256" key="1">
    <source>
        <dbReference type="ARBA" id="ARBA00011900"/>
    </source>
</evidence>
<evidence type="ECO:0000256" key="3">
    <source>
        <dbReference type="ARBA" id="ARBA00022679"/>
    </source>
</evidence>
<dbReference type="EMBL" id="CP001287">
    <property type="protein sequence ID" value="ACK67879.1"/>
    <property type="molecule type" value="Genomic_DNA"/>
</dbReference>
<proteinExistence type="predicted"/>
<dbReference type="SUPFAM" id="SSF53335">
    <property type="entry name" value="S-adenosyl-L-methionine-dependent methyltransferases"/>
    <property type="match status" value="1"/>
</dbReference>
<feature type="domain" description="DNA methylase adenine-specific" evidence="7">
    <location>
        <begin position="154"/>
        <end position="452"/>
    </location>
</feature>
<dbReference type="PROSITE" id="PS00092">
    <property type="entry name" value="N6_MTASE"/>
    <property type="match status" value="1"/>
</dbReference>
<dbReference type="eggNOG" id="COG0286">
    <property type="taxonomic scope" value="Bacteria"/>
</dbReference>
<dbReference type="PANTHER" id="PTHR42933">
    <property type="entry name" value="SLR6095 PROTEIN"/>
    <property type="match status" value="1"/>
</dbReference>
<accession>B7K553</accession>
<name>B7K553_RIPO1</name>
<dbReference type="AlphaFoldDB" id="B7K553"/>
<dbReference type="GO" id="GO:0003677">
    <property type="term" value="F:DNA binding"/>
    <property type="evidence" value="ECO:0007669"/>
    <property type="project" value="InterPro"/>
</dbReference>
<dbReference type="Gene3D" id="3.40.50.150">
    <property type="entry name" value="Vaccinia Virus protein VP39"/>
    <property type="match status" value="1"/>
</dbReference>
<dbReference type="STRING" id="41431.PCC8801_3935"/>
<organism evidence="9 10">
    <name type="scientific">Rippkaea orientalis (strain PCC 8801 / RF-1)</name>
    <name type="common">Cyanothece sp. (strain PCC 8801)</name>
    <dbReference type="NCBI Taxonomy" id="41431"/>
    <lineage>
        <taxon>Bacteria</taxon>
        <taxon>Bacillati</taxon>
        <taxon>Cyanobacteriota</taxon>
        <taxon>Cyanophyceae</taxon>
        <taxon>Oscillatoriophycideae</taxon>
        <taxon>Chroococcales</taxon>
        <taxon>Aphanothecaceae</taxon>
        <taxon>Rippkaea</taxon>
        <taxon>Rippkaea orientalis</taxon>
    </lineage>
</organism>
<dbReference type="InterPro" id="IPR029063">
    <property type="entry name" value="SAM-dependent_MTases_sf"/>
</dbReference>
<dbReference type="REBASE" id="19480">
    <property type="entry name" value="M.Csp8801ORF3935P"/>
</dbReference>
<dbReference type="KEGG" id="cyp:PCC8801_3935"/>
<dbReference type="PRINTS" id="PR00507">
    <property type="entry name" value="N12N6MTFRASE"/>
</dbReference>
<dbReference type="GO" id="GO:0009307">
    <property type="term" value="P:DNA restriction-modification system"/>
    <property type="evidence" value="ECO:0007669"/>
    <property type="project" value="UniProtKB-KW"/>
</dbReference>
<dbReference type="RefSeq" id="WP_012597133.1">
    <property type="nucleotide sequence ID" value="NC_011726.1"/>
</dbReference>
<dbReference type="Pfam" id="PF12161">
    <property type="entry name" value="HsdM_N"/>
    <property type="match status" value="1"/>
</dbReference>
<dbReference type="InterPro" id="IPR051537">
    <property type="entry name" value="DNA_Adenine_Mtase"/>
</dbReference>
<evidence type="ECO:0000256" key="4">
    <source>
        <dbReference type="ARBA" id="ARBA00022691"/>
    </source>
</evidence>
<dbReference type="PANTHER" id="PTHR42933:SF3">
    <property type="entry name" value="TYPE I RESTRICTION ENZYME MJAVIII METHYLASE SUBUNIT"/>
    <property type="match status" value="1"/>
</dbReference>
<comment type="catalytic activity">
    <reaction evidence="6">
        <text>a 2'-deoxyadenosine in DNA + S-adenosyl-L-methionine = an N(6)-methyl-2'-deoxyadenosine in DNA + S-adenosyl-L-homocysteine + H(+)</text>
        <dbReference type="Rhea" id="RHEA:15197"/>
        <dbReference type="Rhea" id="RHEA-COMP:12418"/>
        <dbReference type="Rhea" id="RHEA-COMP:12419"/>
        <dbReference type="ChEBI" id="CHEBI:15378"/>
        <dbReference type="ChEBI" id="CHEBI:57856"/>
        <dbReference type="ChEBI" id="CHEBI:59789"/>
        <dbReference type="ChEBI" id="CHEBI:90615"/>
        <dbReference type="ChEBI" id="CHEBI:90616"/>
        <dbReference type="EC" id="2.1.1.72"/>
    </reaction>
</comment>
<feature type="domain" description="N6 adenine-specific DNA methyltransferase N-terminal" evidence="8">
    <location>
        <begin position="9"/>
        <end position="139"/>
    </location>
</feature>
<dbReference type="EC" id="2.1.1.72" evidence="1"/>
<sequence>MQNFGEKVSFIWSVADLIRDSFKRGKYQDVILPFTVLRRLDCVLEPTKEQVLEAYHKYHGKLENLDPILCKQSGFAFYNASNYDFGKLIDDPKDLGANLKKYINSFSSNMREVLEKFDFPNTIDKLEEADLLFQVMEKFKTIDLHPDKVSNLEMGYIFEELIRKFNEALDENPGEHFTPREVIRLMVSLLLSQDKDSLKQAHITRTIYDPCCGSGGMLTIAKERILELNPNATVFLFGQEVNPETFAICKSDLYMKSEDGKDADNIKFGSTLSNDQHSDKSFDYLLANPPYGKDWKRDKDAVETEAQKTGSRFSAGTPRISDGQLLFLQQMLARMKSPENGGSRVAIVMNGSPLFTGDAGSGESEIRRWILENDWLEAIIALPEQLFYNTGISTYIWILSNKKLLQKKEKVQLINGSDFWVAMRKSLGDKRREISTEHIEKITAIFQDFEVSEVSKTFNSTDFGYRKITIERPLRLNFQVIPERIERVKEQTAFINLAVSKKKNPEMRKIEEDAGREQQKLILGVLNGLSDELYKDRKPLELLLKKAFKVENVAVKGALFKAILTGLSEKDETAEICRDKDGNPEPDTELRDTENVPLDEDIYDYFEREVKPHVSDAWINETVRDSKDSGVGKVGYEINFNRYFYQYQPPRELSEIEKDIQQVEGEILAMLKEMRE</sequence>
<dbReference type="InterPro" id="IPR022749">
    <property type="entry name" value="D12N6_MeTrfase_N"/>
</dbReference>
<reference evidence="10" key="1">
    <citation type="journal article" date="2011" name="MBio">
        <title>Novel metabolic attributes of the genus Cyanothece, comprising a group of unicellular nitrogen-fixing Cyanobacteria.</title>
        <authorList>
            <person name="Bandyopadhyay A."/>
            <person name="Elvitigala T."/>
            <person name="Welsh E."/>
            <person name="Stockel J."/>
            <person name="Liberton M."/>
            <person name="Min H."/>
            <person name="Sherman L.A."/>
            <person name="Pakrasi H.B."/>
        </authorList>
    </citation>
    <scope>NUCLEOTIDE SEQUENCE [LARGE SCALE GENOMIC DNA]</scope>
    <source>
        <strain evidence="10">PCC 8801</strain>
    </source>
</reference>
<protein>
    <recommendedName>
        <fullName evidence="1">site-specific DNA-methyltransferase (adenine-specific)</fullName>
        <ecNumber evidence="1">2.1.1.72</ecNumber>
    </recommendedName>
</protein>
<dbReference type="Pfam" id="PF02384">
    <property type="entry name" value="N6_Mtase"/>
    <property type="match status" value="1"/>
</dbReference>
<dbReference type="InterPro" id="IPR003356">
    <property type="entry name" value="DNA_methylase_A-5"/>
</dbReference>
<keyword evidence="5" id="KW-0680">Restriction system</keyword>
<dbReference type="GO" id="GO:0009007">
    <property type="term" value="F:site-specific DNA-methyltransferase (adenine-specific) activity"/>
    <property type="evidence" value="ECO:0007669"/>
    <property type="project" value="UniProtKB-EC"/>
</dbReference>
<evidence type="ECO:0000313" key="9">
    <source>
        <dbReference type="EMBL" id="ACK67879.1"/>
    </source>
</evidence>
<gene>
    <name evidence="9" type="ordered locus">PCC8801_3935</name>
</gene>
<keyword evidence="3" id="KW-0808">Transferase</keyword>
<dbReference type="InterPro" id="IPR002052">
    <property type="entry name" value="DNA_methylase_N6_adenine_CS"/>
</dbReference>
<dbReference type="OrthoDB" id="467945at2"/>
<evidence type="ECO:0000313" key="10">
    <source>
        <dbReference type="Proteomes" id="UP000008204"/>
    </source>
</evidence>
<keyword evidence="2 9" id="KW-0489">Methyltransferase</keyword>
<evidence type="ECO:0000259" key="7">
    <source>
        <dbReference type="Pfam" id="PF02384"/>
    </source>
</evidence>
<dbReference type="Proteomes" id="UP000008204">
    <property type="component" value="Chromosome"/>
</dbReference>
<evidence type="ECO:0000259" key="8">
    <source>
        <dbReference type="Pfam" id="PF12161"/>
    </source>
</evidence>
<keyword evidence="10" id="KW-1185">Reference proteome</keyword>
<dbReference type="GO" id="GO:0032259">
    <property type="term" value="P:methylation"/>
    <property type="evidence" value="ECO:0007669"/>
    <property type="project" value="UniProtKB-KW"/>
</dbReference>